<accession>A0A5D3BCP2</accession>
<protein>
    <submittedName>
        <fullName evidence="1">Rho GTPase-activating protein 68F</fullName>
    </submittedName>
</protein>
<dbReference type="Proteomes" id="UP000321947">
    <property type="component" value="Unassembled WGS sequence"/>
</dbReference>
<proteinExistence type="predicted"/>
<comment type="caution">
    <text evidence="1">The sequence shown here is derived from an EMBL/GenBank/DDBJ whole genome shotgun (WGS) entry which is preliminary data.</text>
</comment>
<evidence type="ECO:0000313" key="1">
    <source>
        <dbReference type="EMBL" id="TYJ96726.1"/>
    </source>
</evidence>
<organism evidence="1 2">
    <name type="scientific">Cucumis melo var. makuwa</name>
    <name type="common">Oriental melon</name>
    <dbReference type="NCBI Taxonomy" id="1194695"/>
    <lineage>
        <taxon>Eukaryota</taxon>
        <taxon>Viridiplantae</taxon>
        <taxon>Streptophyta</taxon>
        <taxon>Embryophyta</taxon>
        <taxon>Tracheophyta</taxon>
        <taxon>Spermatophyta</taxon>
        <taxon>Magnoliopsida</taxon>
        <taxon>eudicotyledons</taxon>
        <taxon>Gunneridae</taxon>
        <taxon>Pentapetalae</taxon>
        <taxon>rosids</taxon>
        <taxon>fabids</taxon>
        <taxon>Cucurbitales</taxon>
        <taxon>Cucurbitaceae</taxon>
        <taxon>Benincaseae</taxon>
        <taxon>Cucumis</taxon>
    </lineage>
</organism>
<evidence type="ECO:0000313" key="2">
    <source>
        <dbReference type="Proteomes" id="UP000321947"/>
    </source>
</evidence>
<dbReference type="PANTHER" id="PTHR48411">
    <property type="entry name" value="OS01G0948300 PROTEIN"/>
    <property type="match status" value="1"/>
</dbReference>
<dbReference type="AlphaFoldDB" id="A0A5D3BCP2"/>
<dbReference type="EMBL" id="SSTD01019265">
    <property type="protein sequence ID" value="TYJ96726.1"/>
    <property type="molecule type" value="Genomic_DNA"/>
</dbReference>
<name>A0A5D3BCP2_CUCMM</name>
<dbReference type="PANTHER" id="PTHR48411:SF1">
    <property type="entry name" value="OS01G0948300 PROTEIN"/>
    <property type="match status" value="1"/>
</dbReference>
<reference evidence="1 2" key="1">
    <citation type="submission" date="2019-08" db="EMBL/GenBank/DDBJ databases">
        <title>Draft genome sequences of two oriental melons (Cucumis melo L. var makuwa).</title>
        <authorList>
            <person name="Kwon S.-Y."/>
        </authorList>
    </citation>
    <scope>NUCLEOTIDE SEQUENCE [LARGE SCALE GENOMIC DNA]</scope>
    <source>
        <strain evidence="2">cv. Chang Bougi</strain>
        <tissue evidence="1">Leaf</tissue>
    </source>
</reference>
<gene>
    <name evidence="1" type="ORF">E5676_scaffold986G00140</name>
</gene>
<sequence length="145" mass="16532">MGSTPNDFSIIILPFHGGINFRPLLPDKDKEFEDADNWHDCSQNLSSDEYFSDLDVFVFVRLEGSDKTGNRVVGKYFPAVGKDDTCPGLTILRLYWKIKYVSRLQYLSEDIKKGEVQIPDFVKSHNKVLEDRPLADYGIDPIPST</sequence>